<dbReference type="InterPro" id="IPR001689">
    <property type="entry name" value="Flag_FliM"/>
</dbReference>
<dbReference type="GO" id="GO:0009425">
    <property type="term" value="C:bacterial-type flagellum basal body"/>
    <property type="evidence" value="ECO:0007669"/>
    <property type="project" value="UniProtKB-SubCell"/>
</dbReference>
<feature type="domain" description="Flagellar motor switch protein FliN-like C-terminal" evidence="12">
    <location>
        <begin position="281"/>
        <end position="351"/>
    </location>
</feature>
<evidence type="ECO:0000256" key="11">
    <source>
        <dbReference type="SAM" id="MobiDB-lite"/>
    </source>
</evidence>
<feature type="region of interest" description="Disordered" evidence="11">
    <location>
        <begin position="15"/>
        <end position="57"/>
    </location>
</feature>
<evidence type="ECO:0000313" key="14">
    <source>
        <dbReference type="Proteomes" id="UP000252355"/>
    </source>
</evidence>
<comment type="caution">
    <text evidence="13">The sequence shown here is derived from an EMBL/GenBank/DDBJ whole genome shotgun (WGS) entry which is preliminary data.</text>
</comment>
<dbReference type="SUPFAM" id="SSF103039">
    <property type="entry name" value="CheC-like"/>
    <property type="match status" value="1"/>
</dbReference>
<keyword evidence="13" id="KW-0966">Cell projection</keyword>
<evidence type="ECO:0000256" key="1">
    <source>
        <dbReference type="ARBA" id="ARBA00004117"/>
    </source>
</evidence>
<evidence type="ECO:0000256" key="7">
    <source>
        <dbReference type="ARBA" id="ARBA00022779"/>
    </source>
</evidence>
<evidence type="ECO:0000256" key="9">
    <source>
        <dbReference type="ARBA" id="ARBA00023143"/>
    </source>
</evidence>
<evidence type="ECO:0000256" key="6">
    <source>
        <dbReference type="ARBA" id="ARBA00022500"/>
    </source>
</evidence>
<reference evidence="13 14" key="1">
    <citation type="submission" date="2018-05" db="EMBL/GenBank/DDBJ databases">
        <title>A metagenomic window into the 2 km-deep terrestrial subsurface aquifer revealed taxonomically and functionally diverse microbial community comprising novel uncultured bacterial lineages.</title>
        <authorList>
            <person name="Kadnikov V.V."/>
            <person name="Mardanov A.V."/>
            <person name="Beletsky A.V."/>
            <person name="Banks D."/>
            <person name="Pimenov N.V."/>
            <person name="Frank Y.A."/>
            <person name="Karnachuk O.V."/>
            <person name="Ravin N.V."/>
        </authorList>
    </citation>
    <scope>NUCLEOTIDE SEQUENCE [LARGE SCALE GENOMIC DNA]</scope>
    <source>
        <strain evidence="13">BY5</strain>
    </source>
</reference>
<keyword evidence="13" id="KW-0282">Flagellum</keyword>
<keyword evidence="9" id="KW-0975">Bacterial flagellum</keyword>
<keyword evidence="13" id="KW-0969">Cilium</keyword>
<keyword evidence="7" id="KW-0283">Flagellar rotation</keyword>
<dbReference type="NCBIfam" id="TIGR01397">
    <property type="entry name" value="fliM_switch"/>
    <property type="match status" value="1"/>
</dbReference>
<feature type="compositionally biased region" description="Pro residues" evidence="11">
    <location>
        <begin position="26"/>
        <end position="37"/>
    </location>
</feature>
<dbReference type="InterPro" id="IPR036429">
    <property type="entry name" value="SpoA-like_sf"/>
</dbReference>
<name>A0A367ZCZ1_9BACT</name>
<dbReference type="PRINTS" id="PR00955">
    <property type="entry name" value="FLGMOTORFLIM"/>
</dbReference>
<protein>
    <recommendedName>
        <fullName evidence="4 10">Flagellar motor switch protein FliM</fullName>
    </recommendedName>
</protein>
<evidence type="ECO:0000256" key="8">
    <source>
        <dbReference type="ARBA" id="ARBA00023136"/>
    </source>
</evidence>
<dbReference type="AlphaFoldDB" id="A0A367ZCZ1"/>
<dbReference type="GO" id="GO:0050918">
    <property type="term" value="P:positive chemotaxis"/>
    <property type="evidence" value="ECO:0007669"/>
    <property type="project" value="TreeGrafter"/>
</dbReference>
<dbReference type="InterPro" id="IPR028976">
    <property type="entry name" value="CheC-like_sf"/>
</dbReference>
<gene>
    <name evidence="13" type="ORF">OZSIB_4356</name>
</gene>
<sequence>MVETLSQNEIDALLSALNTSTGGGEAPPPPGPTPSPAAEPAGGHAAPAAAARAEPAVSKSGKKTKVYDFKRQTKFSKEQMGTIQMIHETFARLIGTDLSTQLRAYAQATIMSVDQLTFQELLQSIYSPTFITCFNCEKLDGKALIDLNLNVVFTILDRLLGGNGTPLSTLRQLTDVEKQIMQKVMVRILERLRESWINVIDLAPTIELIESNPQFAQIVPPGDMVLSVTIEIKIHDVTGTMNLCIPYNTVEPIANKFNAASWFAAVRKEPLQTNVEAITHQVRDVYLPFVVELGTATVTLQDVLGLQVGDLLVLDRKVKDDLDVRVGNLIKFRGRPGVLGKKMAIGLTQVIDQPGEEKL</sequence>
<dbReference type="PANTHER" id="PTHR30034">
    <property type="entry name" value="FLAGELLAR MOTOR SWITCH PROTEIN FLIM"/>
    <property type="match status" value="1"/>
</dbReference>
<dbReference type="Gene3D" id="2.30.330.10">
    <property type="entry name" value="SpoA-like"/>
    <property type="match status" value="1"/>
</dbReference>
<dbReference type="EMBL" id="QOQW01000041">
    <property type="protein sequence ID" value="RCK75272.1"/>
    <property type="molecule type" value="Genomic_DNA"/>
</dbReference>
<dbReference type="InterPro" id="IPR001543">
    <property type="entry name" value="FliN-like_C"/>
</dbReference>
<evidence type="ECO:0000256" key="3">
    <source>
        <dbReference type="ARBA" id="ARBA00011049"/>
    </source>
</evidence>
<feature type="compositionally biased region" description="Low complexity" evidence="11">
    <location>
        <begin position="38"/>
        <end position="56"/>
    </location>
</feature>
<evidence type="ECO:0000256" key="5">
    <source>
        <dbReference type="ARBA" id="ARBA00022475"/>
    </source>
</evidence>
<dbReference type="CDD" id="cd17908">
    <property type="entry name" value="FliM"/>
    <property type="match status" value="1"/>
</dbReference>
<dbReference type="Proteomes" id="UP000252355">
    <property type="component" value="Unassembled WGS sequence"/>
</dbReference>
<organism evidence="13 14">
    <name type="scientific">Candidatus Ozemobacter sibiricus</name>
    <dbReference type="NCBI Taxonomy" id="2268124"/>
    <lineage>
        <taxon>Bacteria</taxon>
        <taxon>Candidatus Ozemobacteria</taxon>
        <taxon>Candidatus Ozemobacterales</taxon>
        <taxon>Candidatus Ozemobacteraceae</taxon>
        <taxon>Candidatus Ozemobacter</taxon>
    </lineage>
</organism>
<keyword evidence="6" id="KW-0145">Chemotaxis</keyword>
<evidence type="ECO:0000256" key="2">
    <source>
        <dbReference type="ARBA" id="ARBA00004202"/>
    </source>
</evidence>
<dbReference type="Pfam" id="PF01052">
    <property type="entry name" value="FliMN_C"/>
    <property type="match status" value="1"/>
</dbReference>
<keyword evidence="5" id="KW-1003">Cell membrane</keyword>
<evidence type="ECO:0000256" key="4">
    <source>
        <dbReference type="ARBA" id="ARBA00021898"/>
    </source>
</evidence>
<dbReference type="Pfam" id="PF02154">
    <property type="entry name" value="FliM"/>
    <property type="match status" value="1"/>
</dbReference>
<dbReference type="GO" id="GO:0005886">
    <property type="term" value="C:plasma membrane"/>
    <property type="evidence" value="ECO:0007669"/>
    <property type="project" value="UniProtKB-SubCell"/>
</dbReference>
<dbReference type="GO" id="GO:0071978">
    <property type="term" value="P:bacterial-type flagellum-dependent swarming motility"/>
    <property type="evidence" value="ECO:0007669"/>
    <property type="project" value="TreeGrafter"/>
</dbReference>
<dbReference type="Gene3D" id="3.40.1550.10">
    <property type="entry name" value="CheC-like"/>
    <property type="match status" value="1"/>
</dbReference>
<comment type="similarity">
    <text evidence="3">Belongs to the FliM family.</text>
</comment>
<dbReference type="SUPFAM" id="SSF101801">
    <property type="entry name" value="Surface presentation of antigens (SPOA)"/>
    <property type="match status" value="1"/>
</dbReference>
<proteinExistence type="inferred from homology"/>
<evidence type="ECO:0000313" key="13">
    <source>
        <dbReference type="EMBL" id="RCK75272.1"/>
    </source>
</evidence>
<evidence type="ECO:0000259" key="12">
    <source>
        <dbReference type="Pfam" id="PF01052"/>
    </source>
</evidence>
<evidence type="ECO:0000256" key="10">
    <source>
        <dbReference type="NCBIfam" id="TIGR01397"/>
    </source>
</evidence>
<keyword evidence="8" id="KW-0472">Membrane</keyword>
<accession>A0A367ZCZ1</accession>
<dbReference type="PANTHER" id="PTHR30034:SF6">
    <property type="entry name" value="YOP PROTEINS TRANSLOCATION PROTEIN Q"/>
    <property type="match status" value="1"/>
</dbReference>
<dbReference type="PIRSF" id="PIRSF002888">
    <property type="entry name" value="FliM"/>
    <property type="match status" value="1"/>
</dbReference>
<comment type="subcellular location">
    <subcellularLocation>
        <location evidence="1">Bacterial flagellum basal body</location>
    </subcellularLocation>
    <subcellularLocation>
        <location evidence="2">Cell membrane</location>
        <topology evidence="2">Peripheral membrane protein</topology>
    </subcellularLocation>
</comment>
<dbReference type="GO" id="GO:0003774">
    <property type="term" value="F:cytoskeletal motor activity"/>
    <property type="evidence" value="ECO:0007669"/>
    <property type="project" value="InterPro"/>
</dbReference>